<comment type="caution">
    <text evidence="1">The sequence shown here is derived from an EMBL/GenBank/DDBJ whole genome shotgun (WGS) entry which is preliminary data.</text>
</comment>
<organism evidence="1 2">
    <name type="scientific">Candidatus Hakubella thermalkaliphila</name>
    <dbReference type="NCBI Taxonomy" id="2754717"/>
    <lineage>
        <taxon>Bacteria</taxon>
        <taxon>Bacillati</taxon>
        <taxon>Actinomycetota</taxon>
        <taxon>Actinomycetota incertae sedis</taxon>
        <taxon>Candidatus Hakubellales</taxon>
        <taxon>Candidatus Hakubellaceae</taxon>
        <taxon>Candidatus Hakubella</taxon>
    </lineage>
</organism>
<evidence type="ECO:0000313" key="1">
    <source>
        <dbReference type="EMBL" id="GFP21950.1"/>
    </source>
</evidence>
<dbReference type="Proteomes" id="UP000580051">
    <property type="component" value="Unassembled WGS sequence"/>
</dbReference>
<dbReference type="Pfam" id="PF24716">
    <property type="entry name" value="WapI"/>
    <property type="match status" value="1"/>
</dbReference>
<dbReference type="RefSeq" id="WP_176227023.1">
    <property type="nucleotide sequence ID" value="NZ_BLRV01000150.1"/>
</dbReference>
<name>A0A6V8NRE9_9ACTN</name>
<dbReference type="AlphaFoldDB" id="A0A6V8NRE9"/>
<protein>
    <submittedName>
        <fullName evidence="1">Uncharacterized protein</fullName>
    </submittedName>
</protein>
<accession>A0A6V8NRE9</accession>
<proteinExistence type="predicted"/>
<dbReference type="InterPro" id="IPR056510">
    <property type="entry name" value="WapI"/>
</dbReference>
<gene>
    <name evidence="1" type="ORF">HKBW3S06_01176</name>
</gene>
<evidence type="ECO:0000313" key="2">
    <source>
        <dbReference type="Proteomes" id="UP000580051"/>
    </source>
</evidence>
<reference evidence="1 2" key="1">
    <citation type="journal article" date="2020" name="Front. Microbiol.">
        <title>Single-cell genomics of novel Actinobacteria with the Wood-Ljungdahl pathway discovered in a serpentinizing system.</title>
        <authorList>
            <person name="Merino N."/>
            <person name="Kawai M."/>
            <person name="Boyd E.S."/>
            <person name="Colman D.R."/>
            <person name="McGlynn S.E."/>
            <person name="Nealson K.H."/>
            <person name="Kurokawa K."/>
            <person name="Hongoh Y."/>
        </authorList>
    </citation>
    <scope>NUCLEOTIDE SEQUENCE [LARGE SCALE GENOMIC DNA]</scope>
    <source>
        <strain evidence="1 2">S06</strain>
    </source>
</reference>
<dbReference type="EMBL" id="BLRV01000150">
    <property type="protein sequence ID" value="GFP21950.1"/>
    <property type="molecule type" value="Genomic_DNA"/>
</dbReference>
<sequence>MATLTHNNGYPCAFDLNLLRWERYESEEGKNSEVKTVPSGEPYTLWIECRMALRAGDRLIYQSEKDTTLILEDLEWLIQHLRQLAGGETDKMAFDPIEPDFGLAICRLSESDASVMISSAAEIRAEMPTGATNQSTELADLFDVSVWIDYPNQVSHIYGGYGPGLYFFSDAQDIERFASQLQGELDALGSYKSKEQT</sequence>